<reference evidence="1" key="1">
    <citation type="submission" date="2025-03" db="EMBL/GenBank/DDBJ databases">
        <authorList>
            <consortium name="ELIXIR-Norway"/>
            <consortium name="Elixir Norway"/>
        </authorList>
    </citation>
    <scope>NUCLEOTIDE SEQUENCE</scope>
</reference>
<gene>
    <name evidence="1" type="ORF">MRATA1EN22A_LOCUS29219</name>
</gene>
<evidence type="ECO:0000313" key="1">
    <source>
        <dbReference type="EMBL" id="CAM9159548.1"/>
    </source>
</evidence>
<name>A0ACB1KF50_RANTA</name>
<protein>
    <submittedName>
        <fullName evidence="1">Uncharacterized protein</fullName>
    </submittedName>
</protein>
<organism evidence="1 2">
    <name type="scientific">Rangifer tarandus platyrhynchus</name>
    <name type="common">Svalbard reindeer</name>
    <dbReference type="NCBI Taxonomy" id="3082113"/>
    <lineage>
        <taxon>Eukaryota</taxon>
        <taxon>Metazoa</taxon>
        <taxon>Chordata</taxon>
        <taxon>Craniata</taxon>
        <taxon>Vertebrata</taxon>
        <taxon>Euteleostomi</taxon>
        <taxon>Mammalia</taxon>
        <taxon>Eutheria</taxon>
        <taxon>Laurasiatheria</taxon>
        <taxon>Artiodactyla</taxon>
        <taxon>Ruminantia</taxon>
        <taxon>Pecora</taxon>
        <taxon>Cervidae</taxon>
        <taxon>Odocoileinae</taxon>
        <taxon>Rangifer</taxon>
    </lineage>
</organism>
<proteinExistence type="predicted"/>
<comment type="caution">
    <text evidence="1">The sequence shown here is derived from an EMBL/GenBank/DDBJ whole genome shotgun (WGS) entry which is preliminary data.</text>
</comment>
<dbReference type="Proteomes" id="UP001162501">
    <property type="component" value="Unassembled WGS sequence"/>
</dbReference>
<sequence>MGRGEDLSSLEGQGEDAEGGLRGPWTPEQTTGEFLPPEALKEMKANLIKFLPFKYLAKELTSQAEILKKVLRDNQEHFPVVFSQASHCLELVCGVEVKEVDPREHIYIMVPNLGLTCDVMLSSGQSMPKAGLLVLILSLIMQNGDRAPEEKVWGALSRLGVCVGSVHCVFGEPRTLLTHVWVQEGYLEYRQVPYSYPARYEFLWGPRAYAETSKREVMAFLLRIKERASRAFPPLSAEAAREEDEARPSSSLRTPSSGRDHSPGAHLTPGVSLDHITEGNLGELDPLSEPFSGLTSAKGIQGNAKRGREKNERERPGAPGTHQDMGSSQSAHCRLQGQSRRAPAGSLWISGPQVIHQQRAKELTSQAEILKKVLRDNQEHFPVVFSQASHCLELVCGVEVKEVDPREHIYIMVPNLGLTCDVMLSSGQSMPKAGLLVLILSLIMQNGDRAPEEKVWGALSRLGVCVGSVHCVFGEPRTLLTHVWVQEGYLEYRQVPYSYPARYEFLWGPRAYAETSKREVMAFLLRIKERASRAFPPLSAEAAREEDELLGAEAEVAASASASSLTVSSVATGEFLPPEALKEMKANLIKFLPFKYLAKELTSQAEILKKVLRDNQEHFPVVFSQASHCLELVCGVEVKEVDPREHIYIMVPNLGLTCDVMLSSGQSMPKAGLLVLILSLIMQNGDRAPEEKVWGALSRLGVCVGSVHCVFGEPRTLLTHVWVQEGYLEYRQVPYSYPARYEFLWGPRAYAETSKREVMAFLLRIKERASRAFPPLSAEAAREEDEAA</sequence>
<accession>A0ACB1KF50</accession>
<dbReference type="EMBL" id="CATOBB020000450">
    <property type="protein sequence ID" value="CAM9159548.1"/>
    <property type="molecule type" value="Genomic_DNA"/>
</dbReference>
<evidence type="ECO:0000313" key="2">
    <source>
        <dbReference type="Proteomes" id="UP001162501"/>
    </source>
</evidence>